<dbReference type="GO" id="GO:0034220">
    <property type="term" value="P:monoatomic ion transmembrane transport"/>
    <property type="evidence" value="ECO:0007669"/>
    <property type="project" value="UniProtKB-KW"/>
</dbReference>
<dbReference type="SUPFAM" id="SSF51735">
    <property type="entry name" value="NAD(P)-binding Rossmann-fold domains"/>
    <property type="match status" value="2"/>
</dbReference>
<sequence>MSWLEQAPSNARVREAVGPQSSEAMFLVLRRMRTPFIVLITIFSISVLGLTLIPGTSEDGPWRMGFFDAFYFMSYTATTIGYGEIPQPFNDAQRMWVTLSIYLTVVGWAYAIGSLLSLLQARPFKQAIAAQRFRRAVTRMREPFWLMAGHGQTGELLGTWLDELGRRFVVVDHREEAVDDLDLGSYGSDVPAIVADARNPQMLVQAGLKHPSCAGVLALTDDDEANLAITMAATVLRPDLPVIARSSSSAITARMRAFGNPTVIDPFDRFGDHFTVALRAPASEQLSNWLTRAPGAPLPEAHATVEPGLWIIYGYGRFGREMTRDLRRQELEVMVIDAGTGLTDDPEGADDVIVGDGTSRDILERAGIGRAVGFVAGTDNDITNLSLVAAARKSNPTMYVVARQNQPSNTELFEAMRIDLLLVPTTVVAQEALAHIGAPMLWHFLESTAHLGQAWASALLDRLLERCGFGSPELWEVAVNATEAPAVERRMAHHHVLLGDLLRDPLDRDTTLDVVCLMVDSYLGTTLAPPDDHRLHAGDRLLLAGRPAARRSMESTLLVDASAAYCLSDEPAASSWVWRALTREKD</sequence>
<keyword evidence="4" id="KW-0407">Ion channel</keyword>
<comment type="caution">
    <text evidence="4">The sequence shown here is derived from an EMBL/GenBank/DDBJ whole genome shotgun (WGS) entry which is preliminary data.</text>
</comment>
<dbReference type="Gene3D" id="3.40.50.720">
    <property type="entry name" value="NAD(P)-binding Rossmann-like Domain"/>
    <property type="match status" value="2"/>
</dbReference>
<feature type="transmembrane region" description="Helical" evidence="2">
    <location>
        <begin position="65"/>
        <end position="83"/>
    </location>
</feature>
<keyword evidence="5" id="KW-1185">Reference proteome</keyword>
<evidence type="ECO:0000256" key="1">
    <source>
        <dbReference type="ARBA" id="ARBA00004651"/>
    </source>
</evidence>
<dbReference type="SUPFAM" id="SSF81324">
    <property type="entry name" value="Voltage-gated potassium channels"/>
    <property type="match status" value="1"/>
</dbReference>
<dbReference type="PANTHER" id="PTHR43833">
    <property type="entry name" value="POTASSIUM CHANNEL PROTEIN 2-RELATED-RELATED"/>
    <property type="match status" value="1"/>
</dbReference>
<name>A0ABW1SX90_9ACTN</name>
<dbReference type="RefSeq" id="WP_386763722.1">
    <property type="nucleotide sequence ID" value="NZ_JBHSTI010000002.1"/>
</dbReference>
<dbReference type="InterPro" id="IPR013099">
    <property type="entry name" value="K_chnl_dom"/>
</dbReference>
<organism evidence="4 5">
    <name type="scientific">Longivirga aurantiaca</name>
    <dbReference type="NCBI Taxonomy" id="1837743"/>
    <lineage>
        <taxon>Bacteria</taxon>
        <taxon>Bacillati</taxon>
        <taxon>Actinomycetota</taxon>
        <taxon>Actinomycetes</taxon>
        <taxon>Sporichthyales</taxon>
        <taxon>Sporichthyaceae</taxon>
        <taxon>Longivirga</taxon>
    </lineage>
</organism>
<feature type="domain" description="RCK N-terminal" evidence="3">
    <location>
        <begin position="307"/>
        <end position="422"/>
    </location>
</feature>
<gene>
    <name evidence="4" type="ORF">ACFQGU_02255</name>
</gene>
<feature type="transmembrane region" description="Helical" evidence="2">
    <location>
        <begin position="95"/>
        <end position="119"/>
    </location>
</feature>
<dbReference type="PANTHER" id="PTHR43833:SF11">
    <property type="entry name" value="VOLTAGE-GATED POTASSIUM CHANNEL KCH"/>
    <property type="match status" value="1"/>
</dbReference>
<comment type="subcellular location">
    <subcellularLocation>
        <location evidence="1">Cell membrane</location>
        <topology evidence="1">Multi-pass membrane protein</topology>
    </subcellularLocation>
</comment>
<evidence type="ECO:0000256" key="2">
    <source>
        <dbReference type="SAM" id="Phobius"/>
    </source>
</evidence>
<accession>A0ABW1SX90</accession>
<evidence type="ECO:0000259" key="3">
    <source>
        <dbReference type="PROSITE" id="PS51201"/>
    </source>
</evidence>
<dbReference type="InterPro" id="IPR003148">
    <property type="entry name" value="RCK_N"/>
</dbReference>
<proteinExistence type="predicted"/>
<keyword evidence="2" id="KW-0812">Transmembrane</keyword>
<keyword evidence="2" id="KW-0472">Membrane</keyword>
<dbReference type="Proteomes" id="UP001596138">
    <property type="component" value="Unassembled WGS sequence"/>
</dbReference>
<keyword evidence="4" id="KW-0406">Ion transport</keyword>
<dbReference type="Pfam" id="PF02254">
    <property type="entry name" value="TrkA_N"/>
    <property type="match status" value="2"/>
</dbReference>
<dbReference type="InterPro" id="IPR050721">
    <property type="entry name" value="Trk_Ktr_HKT_K-transport"/>
</dbReference>
<keyword evidence="4" id="KW-0813">Transport</keyword>
<evidence type="ECO:0000313" key="4">
    <source>
        <dbReference type="EMBL" id="MFC6236685.1"/>
    </source>
</evidence>
<dbReference type="PROSITE" id="PS51201">
    <property type="entry name" value="RCK_N"/>
    <property type="match status" value="1"/>
</dbReference>
<dbReference type="EMBL" id="JBHSTI010000002">
    <property type="protein sequence ID" value="MFC6236685.1"/>
    <property type="molecule type" value="Genomic_DNA"/>
</dbReference>
<dbReference type="InterPro" id="IPR036291">
    <property type="entry name" value="NAD(P)-bd_dom_sf"/>
</dbReference>
<reference evidence="5" key="1">
    <citation type="journal article" date="2019" name="Int. J. Syst. Evol. Microbiol.">
        <title>The Global Catalogue of Microorganisms (GCM) 10K type strain sequencing project: providing services to taxonomists for standard genome sequencing and annotation.</title>
        <authorList>
            <consortium name="The Broad Institute Genomics Platform"/>
            <consortium name="The Broad Institute Genome Sequencing Center for Infectious Disease"/>
            <person name="Wu L."/>
            <person name="Ma J."/>
        </authorList>
    </citation>
    <scope>NUCLEOTIDE SEQUENCE [LARGE SCALE GENOMIC DNA]</scope>
    <source>
        <strain evidence="5">CGMCC 4.7317</strain>
    </source>
</reference>
<evidence type="ECO:0000313" key="5">
    <source>
        <dbReference type="Proteomes" id="UP001596138"/>
    </source>
</evidence>
<keyword evidence="2" id="KW-1133">Transmembrane helix</keyword>
<dbReference type="Pfam" id="PF07885">
    <property type="entry name" value="Ion_trans_2"/>
    <property type="match status" value="1"/>
</dbReference>
<protein>
    <submittedName>
        <fullName evidence="4">Potassium channel family protein</fullName>
    </submittedName>
</protein>
<dbReference type="Gene3D" id="1.10.287.70">
    <property type="match status" value="1"/>
</dbReference>
<feature type="transmembrane region" description="Helical" evidence="2">
    <location>
        <begin position="35"/>
        <end position="53"/>
    </location>
</feature>